<dbReference type="Proteomes" id="UP000499080">
    <property type="component" value="Unassembled WGS sequence"/>
</dbReference>
<dbReference type="AlphaFoldDB" id="A0A4Y2PI84"/>
<dbReference type="OrthoDB" id="8362016at2759"/>
<gene>
    <name evidence="2" type="ORF">AVEN_242125_1</name>
</gene>
<proteinExistence type="predicted"/>
<evidence type="ECO:0000313" key="2">
    <source>
        <dbReference type="EMBL" id="GBN51688.1"/>
    </source>
</evidence>
<sequence length="96" mass="10701">MHVLLKEADWTRRTHSLASTPPVHLKLLVYATPLDTPEDLIARMVVAAADIKSMPGIFERVLESFLRRLDCAMTSAAATSKNSSNNQSNKSFCSYY</sequence>
<keyword evidence="3" id="KW-1185">Reference proteome</keyword>
<evidence type="ECO:0000256" key="1">
    <source>
        <dbReference type="SAM" id="MobiDB-lite"/>
    </source>
</evidence>
<reference evidence="2 3" key="1">
    <citation type="journal article" date="2019" name="Sci. Rep.">
        <title>Orb-weaving spider Araneus ventricosus genome elucidates the spidroin gene catalogue.</title>
        <authorList>
            <person name="Kono N."/>
            <person name="Nakamura H."/>
            <person name="Ohtoshi R."/>
            <person name="Moran D.A.P."/>
            <person name="Shinohara A."/>
            <person name="Yoshida Y."/>
            <person name="Fujiwara M."/>
            <person name="Mori M."/>
            <person name="Tomita M."/>
            <person name="Arakawa K."/>
        </authorList>
    </citation>
    <scope>NUCLEOTIDE SEQUENCE [LARGE SCALE GENOMIC DNA]</scope>
</reference>
<protein>
    <submittedName>
        <fullName evidence="2">Uncharacterized protein</fullName>
    </submittedName>
</protein>
<accession>A0A4Y2PI84</accession>
<organism evidence="2 3">
    <name type="scientific">Araneus ventricosus</name>
    <name type="common">Orbweaver spider</name>
    <name type="synonym">Epeira ventricosa</name>
    <dbReference type="NCBI Taxonomy" id="182803"/>
    <lineage>
        <taxon>Eukaryota</taxon>
        <taxon>Metazoa</taxon>
        <taxon>Ecdysozoa</taxon>
        <taxon>Arthropoda</taxon>
        <taxon>Chelicerata</taxon>
        <taxon>Arachnida</taxon>
        <taxon>Araneae</taxon>
        <taxon>Araneomorphae</taxon>
        <taxon>Entelegynae</taxon>
        <taxon>Araneoidea</taxon>
        <taxon>Araneidae</taxon>
        <taxon>Araneus</taxon>
    </lineage>
</organism>
<comment type="caution">
    <text evidence="2">The sequence shown here is derived from an EMBL/GenBank/DDBJ whole genome shotgun (WGS) entry which is preliminary data.</text>
</comment>
<evidence type="ECO:0000313" key="3">
    <source>
        <dbReference type="Proteomes" id="UP000499080"/>
    </source>
</evidence>
<name>A0A4Y2PI84_ARAVE</name>
<feature type="region of interest" description="Disordered" evidence="1">
    <location>
        <begin position="76"/>
        <end position="96"/>
    </location>
</feature>
<dbReference type="EMBL" id="BGPR01011512">
    <property type="protein sequence ID" value="GBN51688.1"/>
    <property type="molecule type" value="Genomic_DNA"/>
</dbReference>